<dbReference type="EMBL" id="JBHULD010000008">
    <property type="protein sequence ID" value="MFD2554234.1"/>
    <property type="molecule type" value="Genomic_DNA"/>
</dbReference>
<dbReference type="InterPro" id="IPR003715">
    <property type="entry name" value="Poly_export_N"/>
</dbReference>
<dbReference type="InterPro" id="IPR019554">
    <property type="entry name" value="Soluble_ligand-bd"/>
</dbReference>
<dbReference type="RefSeq" id="WP_210355966.1">
    <property type="nucleotide sequence ID" value="NZ_JAEQMU010000006.1"/>
</dbReference>
<protein>
    <submittedName>
        <fullName evidence="4">Polysaccharide biosynthesis/export family protein</fullName>
    </submittedName>
</protein>
<sequence>MNKIYITILVFLVFASCASRKNIVYLQPSQVELERIQAKYIPRIQQEDLLTITVSAADVKATMPFNQQNVYQAVGGTGADMAFKPTYLVDADGEIDFPVLGKVKVGGLSRLEARDLLRSKLKQYIVDPGVNLTFANFKVTVLGEVAKPGTYTLPQERVTVLEALGLAGDMTIKGVRSNVLLIREKDGEKKMERLNLLSDSILNSPYYYLAQNDVIYVEPNGSQVRNSNLGQNTNVWISVSSIVISILTLVVTNSRR</sequence>
<evidence type="ECO:0000259" key="3">
    <source>
        <dbReference type="Pfam" id="PF10531"/>
    </source>
</evidence>
<evidence type="ECO:0000256" key="1">
    <source>
        <dbReference type="ARBA" id="ARBA00022729"/>
    </source>
</evidence>
<dbReference type="Pfam" id="PF02563">
    <property type="entry name" value="Poly_export"/>
    <property type="match status" value="1"/>
</dbReference>
<feature type="domain" description="Soluble ligand binding" evidence="3">
    <location>
        <begin position="138"/>
        <end position="191"/>
    </location>
</feature>
<dbReference type="PANTHER" id="PTHR33619:SF3">
    <property type="entry name" value="POLYSACCHARIDE EXPORT PROTEIN GFCE-RELATED"/>
    <property type="match status" value="1"/>
</dbReference>
<dbReference type="Gene3D" id="3.10.560.10">
    <property type="entry name" value="Outer membrane lipoprotein wza domain like"/>
    <property type="match status" value="1"/>
</dbReference>
<proteinExistence type="predicted"/>
<feature type="domain" description="Polysaccharide export protein N-terminal" evidence="2">
    <location>
        <begin position="42"/>
        <end position="133"/>
    </location>
</feature>
<dbReference type="Pfam" id="PF10531">
    <property type="entry name" value="SLBB"/>
    <property type="match status" value="1"/>
</dbReference>
<dbReference type="PANTHER" id="PTHR33619">
    <property type="entry name" value="POLYSACCHARIDE EXPORT PROTEIN GFCE-RELATED"/>
    <property type="match status" value="1"/>
</dbReference>
<comment type="caution">
    <text evidence="4">The sequence shown here is derived from an EMBL/GenBank/DDBJ whole genome shotgun (WGS) entry which is preliminary data.</text>
</comment>
<gene>
    <name evidence="4" type="ORF">ACFSQW_07525</name>
</gene>
<dbReference type="PROSITE" id="PS51257">
    <property type="entry name" value="PROKAR_LIPOPROTEIN"/>
    <property type="match status" value="1"/>
</dbReference>
<organism evidence="4 5">
    <name type="scientific">Sphingobacterium tabacisoli</name>
    <dbReference type="NCBI Taxonomy" id="2044855"/>
    <lineage>
        <taxon>Bacteria</taxon>
        <taxon>Pseudomonadati</taxon>
        <taxon>Bacteroidota</taxon>
        <taxon>Sphingobacteriia</taxon>
        <taxon>Sphingobacteriales</taxon>
        <taxon>Sphingobacteriaceae</taxon>
        <taxon>Sphingobacterium</taxon>
    </lineage>
</organism>
<evidence type="ECO:0000259" key="2">
    <source>
        <dbReference type="Pfam" id="PF02563"/>
    </source>
</evidence>
<keyword evidence="1" id="KW-0732">Signal</keyword>
<dbReference type="Gene3D" id="3.30.1950.10">
    <property type="entry name" value="wza like domain"/>
    <property type="match status" value="1"/>
</dbReference>
<reference evidence="5" key="1">
    <citation type="journal article" date="2019" name="Int. J. Syst. Evol. Microbiol.">
        <title>The Global Catalogue of Microorganisms (GCM) 10K type strain sequencing project: providing services to taxonomists for standard genome sequencing and annotation.</title>
        <authorList>
            <consortium name="The Broad Institute Genomics Platform"/>
            <consortium name="The Broad Institute Genome Sequencing Center for Infectious Disease"/>
            <person name="Wu L."/>
            <person name="Ma J."/>
        </authorList>
    </citation>
    <scope>NUCLEOTIDE SEQUENCE [LARGE SCALE GENOMIC DNA]</scope>
    <source>
        <strain evidence="5">KCTC 52298</strain>
    </source>
</reference>
<keyword evidence="5" id="KW-1185">Reference proteome</keyword>
<accession>A0ABW5KZ54</accession>
<dbReference type="Proteomes" id="UP001597440">
    <property type="component" value="Unassembled WGS sequence"/>
</dbReference>
<evidence type="ECO:0000313" key="4">
    <source>
        <dbReference type="EMBL" id="MFD2554234.1"/>
    </source>
</evidence>
<name>A0ABW5KZ54_9SPHI</name>
<evidence type="ECO:0000313" key="5">
    <source>
        <dbReference type="Proteomes" id="UP001597440"/>
    </source>
</evidence>
<dbReference type="InterPro" id="IPR049712">
    <property type="entry name" value="Poly_export"/>
</dbReference>